<gene>
    <name evidence="11" type="primary">gcvT_1</name>
    <name evidence="7" type="synonym">gcvT</name>
    <name evidence="11" type="ORF">GCM10009613_22760</name>
</gene>
<comment type="function">
    <text evidence="7">The glycine cleavage system catalyzes the degradation of glycine.</text>
</comment>
<evidence type="ECO:0000256" key="2">
    <source>
        <dbReference type="ARBA" id="ARBA00012616"/>
    </source>
</evidence>
<dbReference type="Pfam" id="PF08669">
    <property type="entry name" value="GCV_T_C"/>
    <property type="match status" value="1"/>
</dbReference>
<dbReference type="Gene3D" id="2.40.30.110">
    <property type="entry name" value="Aminomethyltransferase beta-barrel domains"/>
    <property type="match status" value="1"/>
</dbReference>
<dbReference type="InterPro" id="IPR006223">
    <property type="entry name" value="GcvT"/>
</dbReference>
<dbReference type="NCBIfam" id="NF001567">
    <property type="entry name" value="PRK00389.1"/>
    <property type="match status" value="1"/>
</dbReference>
<keyword evidence="12" id="KW-1185">Reference proteome</keyword>
<reference evidence="11 12" key="1">
    <citation type="journal article" date="2019" name="Int. J. Syst. Evol. Microbiol.">
        <title>The Global Catalogue of Microorganisms (GCM) 10K type strain sequencing project: providing services to taxonomists for standard genome sequencing and annotation.</title>
        <authorList>
            <consortium name="The Broad Institute Genomics Platform"/>
            <consortium name="The Broad Institute Genome Sequencing Center for Infectious Disease"/>
            <person name="Wu L."/>
            <person name="Ma J."/>
        </authorList>
    </citation>
    <scope>NUCLEOTIDE SEQUENCE [LARGE SCALE GENOMIC DNA]</scope>
    <source>
        <strain evidence="11 12">JCM 11896</strain>
    </source>
</reference>
<dbReference type="InterPro" id="IPR022903">
    <property type="entry name" value="GcvT_bac"/>
</dbReference>
<dbReference type="InterPro" id="IPR006222">
    <property type="entry name" value="GCVT_N"/>
</dbReference>
<evidence type="ECO:0000259" key="9">
    <source>
        <dbReference type="Pfam" id="PF01571"/>
    </source>
</evidence>
<dbReference type="Proteomes" id="UP001501414">
    <property type="component" value="Unassembled WGS sequence"/>
</dbReference>
<comment type="catalytic activity">
    <reaction evidence="6 7">
        <text>N(6)-[(R)-S(8)-aminomethyldihydrolipoyl]-L-lysyl-[protein] + (6S)-5,6,7,8-tetrahydrofolate = N(6)-[(R)-dihydrolipoyl]-L-lysyl-[protein] + (6R)-5,10-methylene-5,6,7,8-tetrahydrofolate + NH4(+)</text>
        <dbReference type="Rhea" id="RHEA:16945"/>
        <dbReference type="Rhea" id="RHEA-COMP:10475"/>
        <dbReference type="Rhea" id="RHEA-COMP:10492"/>
        <dbReference type="ChEBI" id="CHEBI:15636"/>
        <dbReference type="ChEBI" id="CHEBI:28938"/>
        <dbReference type="ChEBI" id="CHEBI:57453"/>
        <dbReference type="ChEBI" id="CHEBI:83100"/>
        <dbReference type="ChEBI" id="CHEBI:83143"/>
        <dbReference type="EC" id="2.1.2.10"/>
    </reaction>
</comment>
<proteinExistence type="inferred from homology"/>
<dbReference type="EMBL" id="BAAAJK010000007">
    <property type="protein sequence ID" value="GAA1387341.1"/>
    <property type="molecule type" value="Genomic_DNA"/>
</dbReference>
<feature type="domain" description="GCVT N-terminal" evidence="9">
    <location>
        <begin position="26"/>
        <end position="282"/>
    </location>
</feature>
<dbReference type="HAMAP" id="MF_00259">
    <property type="entry name" value="GcvT"/>
    <property type="match status" value="1"/>
</dbReference>
<organism evidence="11 12">
    <name type="scientific">Pseudonocardia kongjuensis</name>
    <dbReference type="NCBI Taxonomy" id="102227"/>
    <lineage>
        <taxon>Bacteria</taxon>
        <taxon>Bacillati</taxon>
        <taxon>Actinomycetota</taxon>
        <taxon>Actinomycetes</taxon>
        <taxon>Pseudonocardiales</taxon>
        <taxon>Pseudonocardiaceae</taxon>
        <taxon>Pseudonocardia</taxon>
    </lineage>
</organism>
<evidence type="ECO:0000313" key="11">
    <source>
        <dbReference type="EMBL" id="GAA1387341.1"/>
    </source>
</evidence>
<dbReference type="SUPFAM" id="SSF101790">
    <property type="entry name" value="Aminomethyltransferase beta-barrel domain"/>
    <property type="match status" value="1"/>
</dbReference>
<evidence type="ECO:0000256" key="5">
    <source>
        <dbReference type="ARBA" id="ARBA00031395"/>
    </source>
</evidence>
<evidence type="ECO:0000256" key="8">
    <source>
        <dbReference type="SAM" id="MobiDB-lite"/>
    </source>
</evidence>
<feature type="region of interest" description="Disordered" evidence="8">
    <location>
        <begin position="297"/>
        <end position="325"/>
    </location>
</feature>
<dbReference type="SUPFAM" id="SSF103025">
    <property type="entry name" value="Folate-binding domain"/>
    <property type="match status" value="1"/>
</dbReference>
<protein>
    <recommendedName>
        <fullName evidence="2 7">Aminomethyltransferase</fullName>
        <ecNumber evidence="2 7">2.1.2.10</ecNumber>
    </recommendedName>
    <alternativeName>
        <fullName evidence="5 7">Glycine cleavage system T protein</fullName>
    </alternativeName>
</protein>
<comment type="subunit">
    <text evidence="7">The glycine cleavage system is composed of four proteins: P, T, L and H.</text>
</comment>
<dbReference type="NCBIfam" id="TIGR00528">
    <property type="entry name" value="gcvT"/>
    <property type="match status" value="1"/>
</dbReference>
<dbReference type="Gene3D" id="3.30.70.1400">
    <property type="entry name" value="Aminomethyltransferase beta-barrel domains"/>
    <property type="match status" value="1"/>
</dbReference>
<sequence length="384" mass="39620">MTQTETQTDTETRTGPSERELLRSVLHDTHVALGATFTGFAGWTMPVRYGGDLAEHHAVRRAAGLFDLSHMGEIHVEGPAAAAALDGALVGDLGALAPGRARYTMLCAPDGGVLDDLVVYRLAAEHYLVVANASNRLLVAAELGERCAGDGVRITDRSADTALVAVQGPASAAIVETATGAPVGDLRYYAARPATLAGHQVLLARTGYTGEDGFEVYVGTAGAAAVWERLTAAGTGHGLVPCGLACRDTLRLEAGMPLHGHELGPGLSPFASGLGRVVKFGKEADFVGRAALARERDTPQARVPAGLRGSGRRAPRAGHPVLDGAGATVGEVTSGVLSPTLGHPIAMAFVDRAVSGPGTALVVDVRGRPEPVEVVGLPFYTRPE</sequence>
<dbReference type="InterPro" id="IPR027266">
    <property type="entry name" value="TrmE/GcvT-like"/>
</dbReference>
<dbReference type="InterPro" id="IPR028896">
    <property type="entry name" value="GcvT/YgfZ/DmdA"/>
</dbReference>
<dbReference type="PANTHER" id="PTHR43757:SF2">
    <property type="entry name" value="AMINOMETHYLTRANSFERASE, MITOCHONDRIAL"/>
    <property type="match status" value="1"/>
</dbReference>
<evidence type="ECO:0000256" key="6">
    <source>
        <dbReference type="ARBA" id="ARBA00047665"/>
    </source>
</evidence>
<evidence type="ECO:0000256" key="7">
    <source>
        <dbReference type="HAMAP-Rule" id="MF_00259"/>
    </source>
</evidence>
<keyword evidence="4 7" id="KW-0808">Transferase</keyword>
<dbReference type="Gene3D" id="3.30.1360.120">
    <property type="entry name" value="Probable tRNA modification gtpase trme, domain 1"/>
    <property type="match status" value="1"/>
</dbReference>
<dbReference type="Gene3D" id="4.10.1250.10">
    <property type="entry name" value="Aminomethyltransferase fragment"/>
    <property type="match status" value="1"/>
</dbReference>
<keyword evidence="3 7" id="KW-0032">Aminotransferase</keyword>
<evidence type="ECO:0000256" key="3">
    <source>
        <dbReference type="ARBA" id="ARBA00022576"/>
    </source>
</evidence>
<dbReference type="PIRSF" id="PIRSF006487">
    <property type="entry name" value="GcvT"/>
    <property type="match status" value="1"/>
</dbReference>
<dbReference type="Pfam" id="PF01571">
    <property type="entry name" value="GCV_T"/>
    <property type="match status" value="1"/>
</dbReference>
<feature type="domain" description="Aminomethyltransferase C-terminal" evidence="10">
    <location>
        <begin position="308"/>
        <end position="380"/>
    </location>
</feature>
<accession>A0ABN1XQ41</accession>
<evidence type="ECO:0000259" key="10">
    <source>
        <dbReference type="Pfam" id="PF08669"/>
    </source>
</evidence>
<dbReference type="PANTHER" id="PTHR43757">
    <property type="entry name" value="AMINOMETHYLTRANSFERASE"/>
    <property type="match status" value="1"/>
</dbReference>
<dbReference type="EC" id="2.1.2.10" evidence="2 7"/>
<dbReference type="InterPro" id="IPR013977">
    <property type="entry name" value="GcvT_C"/>
</dbReference>
<name>A0ABN1XQ41_9PSEU</name>
<dbReference type="InterPro" id="IPR029043">
    <property type="entry name" value="GcvT/YgfZ_C"/>
</dbReference>
<dbReference type="RefSeq" id="WP_344021288.1">
    <property type="nucleotide sequence ID" value="NZ_BAAAJK010000007.1"/>
</dbReference>
<comment type="similarity">
    <text evidence="1 7">Belongs to the GcvT family.</text>
</comment>
<evidence type="ECO:0000256" key="1">
    <source>
        <dbReference type="ARBA" id="ARBA00008609"/>
    </source>
</evidence>
<comment type="caution">
    <text evidence="11">The sequence shown here is derived from an EMBL/GenBank/DDBJ whole genome shotgun (WGS) entry which is preliminary data.</text>
</comment>
<evidence type="ECO:0000256" key="4">
    <source>
        <dbReference type="ARBA" id="ARBA00022679"/>
    </source>
</evidence>
<evidence type="ECO:0000313" key="12">
    <source>
        <dbReference type="Proteomes" id="UP001501414"/>
    </source>
</evidence>